<dbReference type="EMBL" id="ML992747">
    <property type="protein sequence ID" value="KAF2206199.1"/>
    <property type="molecule type" value="Genomic_DNA"/>
</dbReference>
<evidence type="ECO:0000313" key="5">
    <source>
        <dbReference type="Proteomes" id="UP000799539"/>
    </source>
</evidence>
<dbReference type="Pfam" id="PF12796">
    <property type="entry name" value="Ank_2"/>
    <property type="match status" value="1"/>
</dbReference>
<dbReference type="InterPro" id="IPR002110">
    <property type="entry name" value="Ankyrin_rpt"/>
</dbReference>
<dbReference type="PANTHER" id="PTHR24198">
    <property type="entry name" value="ANKYRIN REPEAT AND PROTEIN KINASE DOMAIN-CONTAINING PROTEIN"/>
    <property type="match status" value="1"/>
</dbReference>
<dbReference type="AlphaFoldDB" id="A0A6A6EZ40"/>
<name>A0A6A6EZ40_9PEZI</name>
<accession>A0A6A6EZ40</accession>
<dbReference type="SMART" id="SM00248">
    <property type="entry name" value="ANK"/>
    <property type="match status" value="5"/>
</dbReference>
<proteinExistence type="predicted"/>
<keyword evidence="1" id="KW-0677">Repeat</keyword>
<evidence type="ECO:0000256" key="2">
    <source>
        <dbReference type="ARBA" id="ARBA00023043"/>
    </source>
</evidence>
<feature type="non-terminal residue" evidence="4">
    <location>
        <position position="257"/>
    </location>
</feature>
<dbReference type="Gene3D" id="1.25.40.20">
    <property type="entry name" value="Ankyrin repeat-containing domain"/>
    <property type="match status" value="1"/>
</dbReference>
<sequence>RGLAPLAVAAAQGHTACVRILLAYGYNVNETTERGQTALSLAAKGAHCDTISALLNAQDLDVNAKNQLGATALFWASAALSPKAVSQILDVPQTDLSILDKYQRSALSWACEYGATDVVKALLPRLPRDQRNMKDLSGQTPLIYAIKSGELNTVKAMMGGIHSSNIYGWTPLAWTLDPPERKANAETLLGYIAGDLDDVSALAMFKLALEWQAFAIAQLLISTEIFNVNTKSTDGRDAMSYASEAGHASLTSQLLGK</sequence>
<feature type="repeat" description="ANK" evidence="3">
    <location>
        <begin position="1"/>
        <end position="33"/>
    </location>
</feature>
<evidence type="ECO:0000256" key="1">
    <source>
        <dbReference type="ARBA" id="ARBA00022737"/>
    </source>
</evidence>
<organism evidence="4 5">
    <name type="scientific">Cercospora zeae-maydis SCOH1-5</name>
    <dbReference type="NCBI Taxonomy" id="717836"/>
    <lineage>
        <taxon>Eukaryota</taxon>
        <taxon>Fungi</taxon>
        <taxon>Dikarya</taxon>
        <taxon>Ascomycota</taxon>
        <taxon>Pezizomycotina</taxon>
        <taxon>Dothideomycetes</taxon>
        <taxon>Dothideomycetidae</taxon>
        <taxon>Mycosphaerellales</taxon>
        <taxon>Mycosphaerellaceae</taxon>
        <taxon>Cercospora</taxon>
    </lineage>
</organism>
<evidence type="ECO:0000313" key="4">
    <source>
        <dbReference type="EMBL" id="KAF2206199.1"/>
    </source>
</evidence>
<dbReference type="Proteomes" id="UP000799539">
    <property type="component" value="Unassembled WGS sequence"/>
</dbReference>
<reference evidence="4" key="1">
    <citation type="journal article" date="2020" name="Stud. Mycol.">
        <title>101 Dothideomycetes genomes: a test case for predicting lifestyles and emergence of pathogens.</title>
        <authorList>
            <person name="Haridas S."/>
            <person name="Albert R."/>
            <person name="Binder M."/>
            <person name="Bloem J."/>
            <person name="Labutti K."/>
            <person name="Salamov A."/>
            <person name="Andreopoulos B."/>
            <person name="Baker S."/>
            <person name="Barry K."/>
            <person name="Bills G."/>
            <person name="Bluhm B."/>
            <person name="Cannon C."/>
            <person name="Castanera R."/>
            <person name="Culley D."/>
            <person name="Daum C."/>
            <person name="Ezra D."/>
            <person name="Gonzalez J."/>
            <person name="Henrissat B."/>
            <person name="Kuo A."/>
            <person name="Liang C."/>
            <person name="Lipzen A."/>
            <person name="Lutzoni F."/>
            <person name="Magnuson J."/>
            <person name="Mondo S."/>
            <person name="Nolan M."/>
            <person name="Ohm R."/>
            <person name="Pangilinan J."/>
            <person name="Park H.-J."/>
            <person name="Ramirez L."/>
            <person name="Alfaro M."/>
            <person name="Sun H."/>
            <person name="Tritt A."/>
            <person name="Yoshinaga Y."/>
            <person name="Zwiers L.-H."/>
            <person name="Turgeon B."/>
            <person name="Goodwin S."/>
            <person name="Spatafora J."/>
            <person name="Crous P."/>
            <person name="Grigoriev I."/>
        </authorList>
    </citation>
    <scope>NUCLEOTIDE SEQUENCE</scope>
    <source>
        <strain evidence="4">SCOH1-5</strain>
    </source>
</reference>
<gene>
    <name evidence="4" type="ORF">CERZMDRAFT_18219</name>
</gene>
<dbReference type="SUPFAM" id="SSF48403">
    <property type="entry name" value="Ankyrin repeat"/>
    <property type="match status" value="1"/>
</dbReference>
<feature type="non-terminal residue" evidence="4">
    <location>
        <position position="1"/>
    </location>
</feature>
<keyword evidence="5" id="KW-1185">Reference proteome</keyword>
<dbReference type="PANTHER" id="PTHR24198:SF165">
    <property type="entry name" value="ANKYRIN REPEAT-CONTAINING PROTEIN-RELATED"/>
    <property type="match status" value="1"/>
</dbReference>
<dbReference type="PROSITE" id="PS50297">
    <property type="entry name" value="ANK_REP_REGION"/>
    <property type="match status" value="1"/>
</dbReference>
<keyword evidence="2 3" id="KW-0040">ANK repeat</keyword>
<dbReference type="PROSITE" id="PS50088">
    <property type="entry name" value="ANK_REPEAT"/>
    <property type="match status" value="1"/>
</dbReference>
<dbReference type="OrthoDB" id="3640557at2759"/>
<protein>
    <submittedName>
        <fullName evidence="4">Uncharacterized protein</fullName>
    </submittedName>
</protein>
<dbReference type="InterPro" id="IPR036770">
    <property type="entry name" value="Ankyrin_rpt-contain_sf"/>
</dbReference>
<evidence type="ECO:0000256" key="3">
    <source>
        <dbReference type="PROSITE-ProRule" id="PRU00023"/>
    </source>
</evidence>